<organism evidence="3 4">
    <name type="scientific">Natronorubrum thiooxidans</name>
    <dbReference type="NCBI Taxonomy" id="308853"/>
    <lineage>
        <taxon>Archaea</taxon>
        <taxon>Methanobacteriati</taxon>
        <taxon>Methanobacteriota</taxon>
        <taxon>Stenosarchaea group</taxon>
        <taxon>Halobacteria</taxon>
        <taxon>Halobacteriales</taxon>
        <taxon>Natrialbaceae</taxon>
        <taxon>Natronorubrum</taxon>
    </lineage>
</organism>
<dbReference type="InterPro" id="IPR026453">
    <property type="entry name" value="PGF_pre_PGF"/>
</dbReference>
<gene>
    <name evidence="3" type="ORF">SAMN05421752_10767</name>
</gene>
<keyword evidence="4" id="KW-1185">Reference proteome</keyword>
<evidence type="ECO:0000313" key="4">
    <source>
        <dbReference type="Proteomes" id="UP000185936"/>
    </source>
</evidence>
<dbReference type="NCBIfam" id="TIGR04213">
    <property type="entry name" value="PGF_pre_PGF"/>
    <property type="match status" value="1"/>
</dbReference>
<dbReference type="STRING" id="308853.SAMN05421752_10767"/>
<dbReference type="RefSeq" id="WP_076609261.1">
    <property type="nucleotide sequence ID" value="NZ_FTNR01000007.1"/>
</dbReference>
<sequence length="441" mass="46910">MRANALAAVAVAALLMVGGVGGIVQPSAANTGLSAAQASLPPTDSYVIEQGESCHPIEPLSTDGTVESFYDYRNHETHPEDVERMYSSYGTEHLQEDDTSLLFLHEGTDGMSLVMVHDRLDGDTEGGAATFDIVGLPTEAEWVVQDDLYDGETNMATWDSGDGWASASWIWSDARTDGGAIQGGLNDQFAVTIQPAFNEDADHYDNEDLYDPEFHGDGEIEDWEVLSGDVDAPDRTALSLEEPVTIRTGTCDGPSVTYDRTDDSTTASIEGASTDDRVTLQPTAGTADGVTFETVELTGIEDSGSVTFEDRQPDDLPAAPPEVDSLSSLTITGDSIQDAPATVTFSVEAALLEEHGLESEDLALYAAEDGEWVEAETTVSDESGTTYQFTAEVDSLASVTVAEQQPSESESAIPGFEIGIAVAAIALLTALWAVRSRNQQQ</sequence>
<name>A0A1N7FK22_9EURY</name>
<dbReference type="EMBL" id="FTNR01000007">
    <property type="protein sequence ID" value="SIS00768.1"/>
    <property type="molecule type" value="Genomic_DNA"/>
</dbReference>
<evidence type="ECO:0000313" key="3">
    <source>
        <dbReference type="EMBL" id="SIS00768.1"/>
    </source>
</evidence>
<proteinExistence type="predicted"/>
<accession>A0A1N7FK22</accession>
<feature type="transmembrane region" description="Helical" evidence="2">
    <location>
        <begin position="412"/>
        <end position="434"/>
    </location>
</feature>
<evidence type="ECO:0000256" key="1">
    <source>
        <dbReference type="SAM" id="MobiDB-lite"/>
    </source>
</evidence>
<dbReference type="AlphaFoldDB" id="A0A1N7FK22"/>
<dbReference type="OrthoDB" id="103676at2157"/>
<protein>
    <submittedName>
        <fullName evidence="3">PGF-pre-PGF domain-containing protein</fullName>
    </submittedName>
</protein>
<keyword evidence="2" id="KW-0812">Transmembrane</keyword>
<reference evidence="4" key="1">
    <citation type="submission" date="2017-01" db="EMBL/GenBank/DDBJ databases">
        <authorList>
            <person name="Varghese N."/>
            <person name="Submissions S."/>
        </authorList>
    </citation>
    <scope>NUCLEOTIDE SEQUENCE [LARGE SCALE GENOMIC DNA]</scope>
    <source>
        <strain evidence="4">type strain: HArc-</strain>
    </source>
</reference>
<evidence type="ECO:0000256" key="2">
    <source>
        <dbReference type="SAM" id="Phobius"/>
    </source>
</evidence>
<keyword evidence="2" id="KW-0472">Membrane</keyword>
<keyword evidence="2" id="KW-1133">Transmembrane helix</keyword>
<dbReference type="Proteomes" id="UP000185936">
    <property type="component" value="Unassembled WGS sequence"/>
</dbReference>
<feature type="region of interest" description="Disordered" evidence="1">
    <location>
        <begin position="252"/>
        <end position="272"/>
    </location>
</feature>